<dbReference type="InterPro" id="IPR050196">
    <property type="entry name" value="Cytochrome_P450_Monoox"/>
</dbReference>
<evidence type="ECO:0000256" key="1">
    <source>
        <dbReference type="ARBA" id="ARBA00001971"/>
    </source>
</evidence>
<evidence type="ECO:0000256" key="13">
    <source>
        <dbReference type="ARBA" id="ARBA00023136"/>
    </source>
</evidence>
<keyword evidence="13" id="KW-0472">Membrane</keyword>
<dbReference type="AlphaFoldDB" id="A0A8S4R9C5"/>
<accession>A0A8S4R9C5</accession>
<keyword evidence="10" id="KW-0560">Oxidoreductase</keyword>
<protein>
    <submittedName>
        <fullName evidence="16">Jg6227 protein</fullName>
    </submittedName>
</protein>
<evidence type="ECO:0000256" key="10">
    <source>
        <dbReference type="ARBA" id="ARBA00023002"/>
    </source>
</evidence>
<feature type="signal peptide" evidence="15">
    <location>
        <begin position="1"/>
        <end position="18"/>
    </location>
</feature>
<dbReference type="InterPro" id="IPR001128">
    <property type="entry name" value="Cyt_P450"/>
</dbReference>
<evidence type="ECO:0000256" key="6">
    <source>
        <dbReference type="ARBA" id="ARBA00022617"/>
    </source>
</evidence>
<dbReference type="SUPFAM" id="SSF48264">
    <property type="entry name" value="Cytochrome P450"/>
    <property type="match status" value="1"/>
</dbReference>
<evidence type="ECO:0000256" key="5">
    <source>
        <dbReference type="ARBA" id="ARBA00010617"/>
    </source>
</evidence>
<dbReference type="GO" id="GO:0016705">
    <property type="term" value="F:oxidoreductase activity, acting on paired donors, with incorporation or reduction of molecular oxygen"/>
    <property type="evidence" value="ECO:0007669"/>
    <property type="project" value="InterPro"/>
</dbReference>
<dbReference type="Pfam" id="PF00067">
    <property type="entry name" value="p450"/>
    <property type="match status" value="1"/>
</dbReference>
<dbReference type="Proteomes" id="UP000838756">
    <property type="component" value="Unassembled WGS sequence"/>
</dbReference>
<dbReference type="PRINTS" id="PR00385">
    <property type="entry name" value="P450"/>
</dbReference>
<organism evidence="16 17">
    <name type="scientific">Pararge aegeria aegeria</name>
    <dbReference type="NCBI Taxonomy" id="348720"/>
    <lineage>
        <taxon>Eukaryota</taxon>
        <taxon>Metazoa</taxon>
        <taxon>Ecdysozoa</taxon>
        <taxon>Arthropoda</taxon>
        <taxon>Hexapoda</taxon>
        <taxon>Insecta</taxon>
        <taxon>Pterygota</taxon>
        <taxon>Neoptera</taxon>
        <taxon>Endopterygota</taxon>
        <taxon>Lepidoptera</taxon>
        <taxon>Glossata</taxon>
        <taxon>Ditrysia</taxon>
        <taxon>Papilionoidea</taxon>
        <taxon>Nymphalidae</taxon>
        <taxon>Satyrinae</taxon>
        <taxon>Satyrini</taxon>
        <taxon>Parargina</taxon>
        <taxon>Pararge</taxon>
    </lineage>
</organism>
<keyword evidence="7 14" id="KW-0479">Metal-binding</keyword>
<evidence type="ECO:0000256" key="14">
    <source>
        <dbReference type="PIRSR" id="PIRSR602401-1"/>
    </source>
</evidence>
<keyword evidence="8" id="KW-0256">Endoplasmic reticulum</keyword>
<keyword evidence="9" id="KW-0492">Microsome</keyword>
<feature type="binding site" description="axial binding residue" evidence="14">
    <location>
        <position position="448"/>
    </location>
    <ligand>
        <name>heme</name>
        <dbReference type="ChEBI" id="CHEBI:30413"/>
    </ligand>
    <ligandPart>
        <name>Fe</name>
        <dbReference type="ChEBI" id="CHEBI:18248"/>
    </ligandPart>
</feature>
<evidence type="ECO:0000313" key="17">
    <source>
        <dbReference type="Proteomes" id="UP000838756"/>
    </source>
</evidence>
<evidence type="ECO:0000313" key="16">
    <source>
        <dbReference type="EMBL" id="CAH2233297.1"/>
    </source>
</evidence>
<evidence type="ECO:0000256" key="7">
    <source>
        <dbReference type="ARBA" id="ARBA00022723"/>
    </source>
</evidence>
<evidence type="ECO:0000256" key="4">
    <source>
        <dbReference type="ARBA" id="ARBA00004406"/>
    </source>
</evidence>
<comment type="function">
    <text evidence="2">May be involved in the metabolism of insect hormones and in the breakdown of synthetic insecticides.</text>
</comment>
<comment type="subcellular location">
    <subcellularLocation>
        <location evidence="4">Endoplasmic reticulum membrane</location>
        <topology evidence="4">Peripheral membrane protein</topology>
    </subcellularLocation>
    <subcellularLocation>
        <location evidence="3">Microsome membrane</location>
        <topology evidence="3">Peripheral membrane protein</topology>
    </subcellularLocation>
</comment>
<keyword evidence="17" id="KW-1185">Reference proteome</keyword>
<keyword evidence="11 14" id="KW-0408">Iron</keyword>
<evidence type="ECO:0000256" key="3">
    <source>
        <dbReference type="ARBA" id="ARBA00004174"/>
    </source>
</evidence>
<comment type="cofactor">
    <cofactor evidence="1 14">
        <name>heme</name>
        <dbReference type="ChEBI" id="CHEBI:30413"/>
    </cofactor>
</comment>
<dbReference type="PANTHER" id="PTHR24291:SF189">
    <property type="entry name" value="CYTOCHROME P450 4C3-RELATED"/>
    <property type="match status" value="1"/>
</dbReference>
<dbReference type="PRINTS" id="PR00463">
    <property type="entry name" value="EP450I"/>
</dbReference>
<reference evidence="16" key="1">
    <citation type="submission" date="2022-03" db="EMBL/GenBank/DDBJ databases">
        <authorList>
            <person name="Lindestad O."/>
        </authorList>
    </citation>
    <scope>NUCLEOTIDE SEQUENCE</scope>
</reference>
<name>A0A8S4R9C5_9NEOP</name>
<proteinExistence type="inferred from homology"/>
<evidence type="ECO:0000256" key="8">
    <source>
        <dbReference type="ARBA" id="ARBA00022824"/>
    </source>
</evidence>
<evidence type="ECO:0000256" key="12">
    <source>
        <dbReference type="ARBA" id="ARBA00023033"/>
    </source>
</evidence>
<dbReference type="GO" id="GO:0020037">
    <property type="term" value="F:heme binding"/>
    <property type="evidence" value="ECO:0007669"/>
    <property type="project" value="InterPro"/>
</dbReference>
<evidence type="ECO:0000256" key="11">
    <source>
        <dbReference type="ARBA" id="ARBA00023004"/>
    </source>
</evidence>
<comment type="caution">
    <text evidence="16">The sequence shown here is derived from an EMBL/GenBank/DDBJ whole genome shotgun (WGS) entry which is preliminary data.</text>
</comment>
<keyword evidence="15" id="KW-0732">Signal</keyword>
<dbReference type="GO" id="GO:0004497">
    <property type="term" value="F:monooxygenase activity"/>
    <property type="evidence" value="ECO:0007669"/>
    <property type="project" value="UniProtKB-KW"/>
</dbReference>
<keyword evidence="12" id="KW-0503">Monooxygenase</keyword>
<gene>
    <name evidence="16" type="primary">jg6227</name>
    <name evidence="16" type="ORF">PAEG_LOCUS11369</name>
</gene>
<evidence type="ECO:0000256" key="15">
    <source>
        <dbReference type="SAM" id="SignalP"/>
    </source>
</evidence>
<dbReference type="InterPro" id="IPR002401">
    <property type="entry name" value="Cyt_P450_E_grp-I"/>
</dbReference>
<dbReference type="Gene3D" id="1.10.630.10">
    <property type="entry name" value="Cytochrome P450"/>
    <property type="match status" value="1"/>
</dbReference>
<sequence>MLFLCLLVLLLVLLVIVSVKIRSKKLIELHRQIKVNFPYVPVIGHAYKFIGTNEDRMLMFDELGRQAHCNPYGLASFWLAHYLCVSISDPVCASAVLKTFSDKWPVTLSMRHLLGNGSVFAEAEIWRLRRKILIPVFNSKYCDNFVKVFERNNEVLIEKLAAVVGQGDISMWPFFSSYTLDSAFGMTFGENVNAQKDPNHPFAKAFQDYFRNMAVRVCQPWLFSAALYELLPAGRRQERNRRVLWDYLDDIITKKKRKISAEKLENELEHHRQNTVNNNFKSFLDLLIEFSGGEDGYTDTELREETIVLILAATDTSATTLSIAAVLLANHPRVQDKVYEELQEVLGDSERCLDNLAKLKYLDAVVKETLRLYPPAPVTVRRCDKDLELPSGLVLNNGCYFLLNFWSIHRNPHCWGADADEFRPERFLSVTPQQLSAFMPFGHGPRSCTGFSLALTSIKLSLAETLRRFRVAPGAGYACGARAPLRVTFDIMLKHVHNFEVQLERR</sequence>
<evidence type="ECO:0000256" key="9">
    <source>
        <dbReference type="ARBA" id="ARBA00022848"/>
    </source>
</evidence>
<comment type="similarity">
    <text evidence="5">Belongs to the cytochrome P450 family.</text>
</comment>
<feature type="chain" id="PRO_5035835522" evidence="15">
    <location>
        <begin position="19"/>
        <end position="506"/>
    </location>
</feature>
<dbReference type="OrthoDB" id="1470350at2759"/>
<dbReference type="GO" id="GO:0005789">
    <property type="term" value="C:endoplasmic reticulum membrane"/>
    <property type="evidence" value="ECO:0007669"/>
    <property type="project" value="UniProtKB-SubCell"/>
</dbReference>
<keyword evidence="6 14" id="KW-0349">Heme</keyword>
<dbReference type="InterPro" id="IPR036396">
    <property type="entry name" value="Cyt_P450_sf"/>
</dbReference>
<evidence type="ECO:0000256" key="2">
    <source>
        <dbReference type="ARBA" id="ARBA00003690"/>
    </source>
</evidence>
<dbReference type="GO" id="GO:0005506">
    <property type="term" value="F:iron ion binding"/>
    <property type="evidence" value="ECO:0007669"/>
    <property type="project" value="InterPro"/>
</dbReference>
<dbReference type="EMBL" id="CAKXAJ010024955">
    <property type="protein sequence ID" value="CAH2233297.1"/>
    <property type="molecule type" value="Genomic_DNA"/>
</dbReference>
<dbReference type="PANTHER" id="PTHR24291">
    <property type="entry name" value="CYTOCHROME P450 FAMILY 4"/>
    <property type="match status" value="1"/>
</dbReference>